<keyword evidence="3 4" id="KW-0560">Oxidoreductase</keyword>
<dbReference type="PANTHER" id="PTHR11592:SF132">
    <property type="entry name" value="GLUTATHIONE PEROXIDASE 7, CHLOROPLASTIC-RELATED"/>
    <property type="match status" value="1"/>
</dbReference>
<feature type="signal peptide" evidence="5">
    <location>
        <begin position="1"/>
        <end position="22"/>
    </location>
</feature>
<feature type="chain" id="PRO_5031137381" description="Glutathione peroxidase" evidence="5">
    <location>
        <begin position="23"/>
        <end position="236"/>
    </location>
</feature>
<dbReference type="Pfam" id="PF00255">
    <property type="entry name" value="GSHPx"/>
    <property type="match status" value="1"/>
</dbReference>
<evidence type="ECO:0000256" key="5">
    <source>
        <dbReference type="SAM" id="SignalP"/>
    </source>
</evidence>
<organism evidence="6">
    <name type="scientific">Leptocylindrus danicus</name>
    <dbReference type="NCBI Taxonomy" id="163516"/>
    <lineage>
        <taxon>Eukaryota</taxon>
        <taxon>Sar</taxon>
        <taxon>Stramenopiles</taxon>
        <taxon>Ochrophyta</taxon>
        <taxon>Bacillariophyta</taxon>
        <taxon>Coscinodiscophyceae</taxon>
        <taxon>Chaetocerotophycidae</taxon>
        <taxon>Leptocylindrales</taxon>
        <taxon>Leptocylindraceae</taxon>
        <taxon>Leptocylindrus</taxon>
    </lineage>
</organism>
<proteinExistence type="inferred from homology"/>
<dbReference type="GO" id="GO:0004601">
    <property type="term" value="F:peroxidase activity"/>
    <property type="evidence" value="ECO:0007669"/>
    <property type="project" value="UniProtKB-KW"/>
</dbReference>
<dbReference type="Gene3D" id="3.40.30.10">
    <property type="entry name" value="Glutaredoxin"/>
    <property type="match status" value="1"/>
</dbReference>
<evidence type="ECO:0000256" key="4">
    <source>
        <dbReference type="RuleBase" id="RU000499"/>
    </source>
</evidence>
<dbReference type="GO" id="GO:0006979">
    <property type="term" value="P:response to oxidative stress"/>
    <property type="evidence" value="ECO:0007669"/>
    <property type="project" value="InterPro"/>
</dbReference>
<evidence type="ECO:0000256" key="3">
    <source>
        <dbReference type="ARBA" id="ARBA00023002"/>
    </source>
</evidence>
<dbReference type="InterPro" id="IPR000889">
    <property type="entry name" value="Glutathione_peroxidase"/>
</dbReference>
<dbReference type="AlphaFoldDB" id="A0A7S2KYW5"/>
<dbReference type="InterPro" id="IPR036249">
    <property type="entry name" value="Thioredoxin-like_sf"/>
</dbReference>
<accession>A0A7S2KYW5</accession>
<dbReference type="PRINTS" id="PR01011">
    <property type="entry name" value="GLUTPROXDASE"/>
</dbReference>
<gene>
    <name evidence="6" type="ORF">LDAN0321_LOCUS13359</name>
</gene>
<dbReference type="PANTHER" id="PTHR11592">
    <property type="entry name" value="GLUTATHIONE PEROXIDASE"/>
    <property type="match status" value="1"/>
</dbReference>
<reference evidence="6" key="1">
    <citation type="submission" date="2021-01" db="EMBL/GenBank/DDBJ databases">
        <authorList>
            <person name="Corre E."/>
            <person name="Pelletier E."/>
            <person name="Niang G."/>
            <person name="Scheremetjew M."/>
            <person name="Finn R."/>
            <person name="Kale V."/>
            <person name="Holt S."/>
            <person name="Cochrane G."/>
            <person name="Meng A."/>
            <person name="Brown T."/>
            <person name="Cohen L."/>
        </authorList>
    </citation>
    <scope>NUCLEOTIDE SEQUENCE</scope>
    <source>
        <strain evidence="6">B650</strain>
    </source>
</reference>
<protein>
    <recommendedName>
        <fullName evidence="4">Glutathione peroxidase</fullName>
    </recommendedName>
</protein>
<sequence length="236" mass="27022">MMVFLHNVATLVALLNFSVVLAQNEYHEDDPRCLGWAEAGECDANPNYMWEFCRYECELIEKENESDLFGINDFFDLKALNIDQEEISFKQFRGKFTVVTNVASYCGYTKSHYSQLVELYGKLKSTNKVEIMAFPCNQFGAQEPETCDKIKLFAESKGVEFMMMDKVDVNGRNTSPVFKLLKKSTKTLSIKWNFNTYFVVDPHGSVTAYHGIDPSDLFIPLVDAINNEHAYEGDEM</sequence>
<dbReference type="SUPFAM" id="SSF52833">
    <property type="entry name" value="Thioredoxin-like"/>
    <property type="match status" value="1"/>
</dbReference>
<keyword evidence="2 4" id="KW-0575">Peroxidase</keyword>
<dbReference type="CDD" id="cd00340">
    <property type="entry name" value="GSH_Peroxidase"/>
    <property type="match status" value="1"/>
</dbReference>
<comment type="similarity">
    <text evidence="1 4">Belongs to the glutathione peroxidase family.</text>
</comment>
<dbReference type="EMBL" id="HBGY01021222">
    <property type="protein sequence ID" value="CAD9590864.1"/>
    <property type="molecule type" value="Transcribed_RNA"/>
</dbReference>
<dbReference type="PROSITE" id="PS51355">
    <property type="entry name" value="GLUTATHIONE_PEROXID_3"/>
    <property type="match status" value="1"/>
</dbReference>
<evidence type="ECO:0000313" key="6">
    <source>
        <dbReference type="EMBL" id="CAD9590864.1"/>
    </source>
</evidence>
<evidence type="ECO:0000256" key="1">
    <source>
        <dbReference type="ARBA" id="ARBA00006926"/>
    </source>
</evidence>
<evidence type="ECO:0000256" key="2">
    <source>
        <dbReference type="ARBA" id="ARBA00022559"/>
    </source>
</evidence>
<name>A0A7S2KYW5_9STRA</name>
<keyword evidence="5" id="KW-0732">Signal</keyword>